<evidence type="ECO:0000259" key="1">
    <source>
        <dbReference type="Pfam" id="PF16778"/>
    </source>
</evidence>
<dbReference type="Pfam" id="PF16778">
    <property type="entry name" value="Phage_tail_APC"/>
    <property type="match status" value="1"/>
</dbReference>
<keyword evidence="3" id="KW-1185">Reference proteome</keyword>
<accession>A0A2S0PEF4</accession>
<dbReference type="STRING" id="1122240.GCA_000620105_02886"/>
<dbReference type="InterPro" id="IPR031893">
    <property type="entry name" value="Phage_tail_APC"/>
</dbReference>
<gene>
    <name evidence="2" type="ORF">DAI18_18090</name>
</gene>
<proteinExistence type="predicted"/>
<name>A0A2S0PEF4_9NEIS</name>
<dbReference type="EMBL" id="CP028519">
    <property type="protein sequence ID" value="AVY95741.1"/>
    <property type="molecule type" value="Genomic_DNA"/>
</dbReference>
<feature type="domain" description="Phage tail assembly chaperone-like" evidence="1">
    <location>
        <begin position="43"/>
        <end position="100"/>
    </location>
</feature>
<dbReference type="KEGG" id="maer:DAI18_18090"/>
<dbReference type="Proteomes" id="UP000244173">
    <property type="component" value="Chromosome"/>
</dbReference>
<dbReference type="Gene3D" id="6.10.140.1310">
    <property type="match status" value="1"/>
</dbReference>
<evidence type="ECO:0000313" key="2">
    <source>
        <dbReference type="EMBL" id="AVY95741.1"/>
    </source>
</evidence>
<organism evidence="2 3">
    <name type="scientific">Microvirgula aerodenitrificans</name>
    <dbReference type="NCBI Taxonomy" id="57480"/>
    <lineage>
        <taxon>Bacteria</taxon>
        <taxon>Pseudomonadati</taxon>
        <taxon>Pseudomonadota</taxon>
        <taxon>Betaproteobacteria</taxon>
        <taxon>Neisseriales</taxon>
        <taxon>Aquaspirillaceae</taxon>
        <taxon>Microvirgula</taxon>
    </lineage>
</organism>
<evidence type="ECO:0000313" key="3">
    <source>
        <dbReference type="Proteomes" id="UP000244173"/>
    </source>
</evidence>
<reference evidence="2 3" key="1">
    <citation type="submission" date="2018-04" db="EMBL/GenBank/DDBJ databases">
        <title>Denitrifier Microvirgula.</title>
        <authorList>
            <person name="Anderson E."/>
            <person name="Jang J."/>
            <person name="Ishii S."/>
        </authorList>
    </citation>
    <scope>NUCLEOTIDE SEQUENCE [LARGE SCALE GENOMIC DNA]</scope>
    <source>
        <strain evidence="2 3">BE2.4</strain>
    </source>
</reference>
<dbReference type="OrthoDB" id="8594620at2"/>
<sequence length="104" mass="11225">MFYGTCDDDADTDIPGVLGVLTAEEHASAEVAEMEARDAAAARVVRMQRDALIAATDYLLMPDYPIGAEGLAAVRAYRQALRDVPLQAGFPQAIDWPMSPIITE</sequence>
<dbReference type="AlphaFoldDB" id="A0A2S0PEF4"/>
<protein>
    <recommendedName>
        <fullName evidence="1">Phage tail assembly chaperone-like domain-containing protein</fullName>
    </recommendedName>
</protein>